<name>A0A382G8Z0_9ZZZZ</name>
<gene>
    <name evidence="3" type="ORF">METZ01_LOCUS223928</name>
</gene>
<protein>
    <recommendedName>
        <fullName evidence="2">DUF6785 domain-containing protein</fullName>
    </recommendedName>
</protein>
<organism evidence="3">
    <name type="scientific">marine metagenome</name>
    <dbReference type="NCBI Taxonomy" id="408172"/>
    <lineage>
        <taxon>unclassified sequences</taxon>
        <taxon>metagenomes</taxon>
        <taxon>ecological metagenomes</taxon>
    </lineage>
</organism>
<feature type="domain" description="DUF6785" evidence="2">
    <location>
        <begin position="16"/>
        <end position="95"/>
    </location>
</feature>
<dbReference type="Pfam" id="PF20581">
    <property type="entry name" value="DUF6785"/>
    <property type="match status" value="1"/>
</dbReference>
<feature type="transmembrane region" description="Helical" evidence="1">
    <location>
        <begin position="47"/>
        <end position="68"/>
    </location>
</feature>
<keyword evidence="1" id="KW-0812">Transmembrane</keyword>
<evidence type="ECO:0000256" key="1">
    <source>
        <dbReference type="SAM" id="Phobius"/>
    </source>
</evidence>
<evidence type="ECO:0000259" key="2">
    <source>
        <dbReference type="Pfam" id="PF20581"/>
    </source>
</evidence>
<accession>A0A382G8Z0</accession>
<dbReference type="EMBL" id="UINC01053942">
    <property type="protein sequence ID" value="SVB71074.1"/>
    <property type="molecule type" value="Genomic_DNA"/>
</dbReference>
<keyword evidence="1" id="KW-1133">Transmembrane helix</keyword>
<proteinExistence type="predicted"/>
<reference evidence="3" key="1">
    <citation type="submission" date="2018-05" db="EMBL/GenBank/DDBJ databases">
        <authorList>
            <person name="Lanie J.A."/>
            <person name="Ng W.-L."/>
            <person name="Kazmierczak K.M."/>
            <person name="Andrzejewski T.M."/>
            <person name="Davidsen T.M."/>
            <person name="Wayne K.J."/>
            <person name="Tettelin H."/>
            <person name="Glass J.I."/>
            <person name="Rusch D."/>
            <person name="Podicherti R."/>
            <person name="Tsui H.-C.T."/>
            <person name="Winkler M.E."/>
        </authorList>
    </citation>
    <scope>NUCLEOTIDE SEQUENCE</scope>
</reference>
<keyword evidence="1" id="KW-0472">Membrane</keyword>
<dbReference type="InterPro" id="IPR046712">
    <property type="entry name" value="DUF6785"/>
</dbReference>
<feature type="transmembrane region" description="Helical" evidence="1">
    <location>
        <begin position="15"/>
        <end position="35"/>
    </location>
</feature>
<evidence type="ECO:0000313" key="3">
    <source>
        <dbReference type="EMBL" id="SVB71074.1"/>
    </source>
</evidence>
<feature type="non-terminal residue" evidence="3">
    <location>
        <position position="96"/>
    </location>
</feature>
<sequence>MRELSLSTKNHIHNVRLRVIITGLILVIVNSYWISMNDFLKGLNHTYMSLFSNAIFTLFGLILINLLIRKFSPKSAFTESDNLVIYVMIVAVSTLS</sequence>
<dbReference type="AlphaFoldDB" id="A0A382G8Z0"/>